<name>A0A261RJH9_9BORD</name>
<dbReference type="OrthoDB" id="8687461at2"/>
<protein>
    <submittedName>
        <fullName evidence="1">Uncharacterized protein</fullName>
    </submittedName>
</protein>
<proteinExistence type="predicted"/>
<sequence length="66" mass="7881">MTDINDVQAAMRLWHEAHTAVMDFYEAHNVLEPARYEEWMVLRRVEDDVRRQADILIERARSELPA</sequence>
<organism evidence="1 2">
    <name type="scientific">Bordetella genomosp. 7</name>
    <dbReference type="NCBI Taxonomy" id="1416805"/>
    <lineage>
        <taxon>Bacteria</taxon>
        <taxon>Pseudomonadati</taxon>
        <taxon>Pseudomonadota</taxon>
        <taxon>Betaproteobacteria</taxon>
        <taxon>Burkholderiales</taxon>
        <taxon>Alcaligenaceae</taxon>
        <taxon>Bordetella</taxon>
    </lineage>
</organism>
<accession>A0A261RJH9</accession>
<dbReference type="EMBL" id="NEVK01000003">
    <property type="protein sequence ID" value="OZI25204.1"/>
    <property type="molecule type" value="Genomic_DNA"/>
</dbReference>
<evidence type="ECO:0000313" key="2">
    <source>
        <dbReference type="Proteomes" id="UP000216947"/>
    </source>
</evidence>
<comment type="caution">
    <text evidence="1">The sequence shown here is derived from an EMBL/GenBank/DDBJ whole genome shotgun (WGS) entry which is preliminary data.</text>
</comment>
<evidence type="ECO:0000313" key="1">
    <source>
        <dbReference type="EMBL" id="OZI25204.1"/>
    </source>
</evidence>
<dbReference type="AlphaFoldDB" id="A0A261RJH9"/>
<dbReference type="RefSeq" id="WP_026638160.1">
    <property type="nucleotide sequence ID" value="NZ_NEVI01000015.1"/>
</dbReference>
<gene>
    <name evidence="1" type="ORF">CAL19_06995</name>
</gene>
<keyword evidence="2" id="KW-1185">Reference proteome</keyword>
<dbReference type="Proteomes" id="UP000216947">
    <property type="component" value="Unassembled WGS sequence"/>
</dbReference>
<reference evidence="2" key="1">
    <citation type="submission" date="2017-05" db="EMBL/GenBank/DDBJ databases">
        <title>Complete and WGS of Bordetella genogroups.</title>
        <authorList>
            <person name="Spilker T."/>
            <person name="Lipuma J."/>
        </authorList>
    </citation>
    <scope>NUCLEOTIDE SEQUENCE [LARGE SCALE GENOMIC DNA]</scope>
    <source>
        <strain evidence="2">AU18089</strain>
    </source>
</reference>